<dbReference type="CDD" id="cd05931">
    <property type="entry name" value="FAAL"/>
    <property type="match status" value="1"/>
</dbReference>
<dbReference type="CDD" id="cd06454">
    <property type="entry name" value="KBL_like"/>
    <property type="match status" value="1"/>
</dbReference>
<dbReference type="SUPFAM" id="SSF53383">
    <property type="entry name" value="PLP-dependent transferases"/>
    <property type="match status" value="1"/>
</dbReference>
<dbReference type="Gene3D" id="3.90.1150.10">
    <property type="entry name" value="Aspartate Aminotransferase, domain 1"/>
    <property type="match status" value="1"/>
</dbReference>
<dbReference type="InterPro" id="IPR015421">
    <property type="entry name" value="PyrdxlP-dep_Trfase_major"/>
</dbReference>
<dbReference type="InterPro" id="IPR009081">
    <property type="entry name" value="PP-bd_ACP"/>
</dbReference>
<dbReference type="GO" id="GO:0016874">
    <property type="term" value="F:ligase activity"/>
    <property type="evidence" value="ECO:0007669"/>
    <property type="project" value="UniProtKB-KW"/>
</dbReference>
<keyword evidence="9" id="KW-1185">Reference proteome</keyword>
<sequence length="1147" mass="126164">MDPTIASVYPVVPGVSDLDLEHFTGNQPPPRTNLVAVLQHWAKVRGDEPAFYFTDGEDGDTDQCLTFRELDAAARNVGGYLQKQGAAGGRVLLVYPPVLDFVIGFFGCLYAGATAVPAFPPRRNRKGQRIHSIARDCQAQLALTNEHVRQQIEADANWVEWESISIIATDGLPQDYSNSWKAPNIAEDDLAVLQYTSGSTGQPKGVMLSHGNLVRNTEMIMVAFKADGDTVGVSWLPTYHDMGLVGGILAPVFVGRPSVLMSPMAFLQKPIRWLRTISRYGATISGGPNFAYQLCVDKIGDEELAGIDLSSWVTAFNGAEPVRAATLKQFTERFAKAKFQETALLPCYGMAETTLIVTGGPQYEPPVVRTFDATALDLQKVVPCSADQENARELVASGAILPGETVLIVEPETGCVLDAGAIGEIWVISPSVGHGYWEREEATREIFQAMTSDGAGPFLRTGDLGFMFEGQLFVAGRLKDMIIVRGVNRYPQDIEQTVESAHEIMQSGLVAAFADTSDDRERLIITAEVPKRREETDWDQLMLTIRREVAQQHDLPPDAVILVRFGTLPRTSSGKIQRHACRQDFSRGSLKIVAQWKSWEIDLPTGGEPMIAASTLRQSGGDNGQVVEEAVDSSALGALDHEIVDIVMDAIRAVAQERAKQLDLHTNIVLDLGLDSLERMQIAHSLEQTFDGRFPEHVLQEIETVREVAEAIDRYLGKKRIRRELVPTETGLKPADSRKVEEEDYRFDQLPEYRRLKRTMLQFEMTGVPNPYFSVHEGIVRDTTRIAGRELISFSSYNYLGMSGDPEVTQAVIEAVQEYGSSVSASRLVSGEKKLHRELEDGIAEWIGTDASIVMVGGHATNETTIGQIVGPGDLIIHDSLSHNSIVQGAMLSGARRRPFPHNDWQALESILAEVRASYRRILVVIEGVYSMDGDYPELPKFIEVKNRYKSWLMVDEAHSIGTMGPTGRGIAEHFGVDARGVDIWMGTLSKSFGSCGGYIAGCAELIELLKYTAPGFVFSVGLSPSNTAAALASLKTLKAHPERVQTLRSRAQLFLNEAKKRGLNTGDSHDTPVIPVITGNSLHALLLSRKMFEAGVNVQPILYPAVEESAARLRFFITSTHTEEQIRYTVEKAAEALEEIHPAYFA</sequence>
<dbReference type="GO" id="GO:0005886">
    <property type="term" value="C:plasma membrane"/>
    <property type="evidence" value="ECO:0007669"/>
    <property type="project" value="TreeGrafter"/>
</dbReference>
<dbReference type="GO" id="GO:0071766">
    <property type="term" value="P:Actinobacterium-type cell wall biogenesis"/>
    <property type="evidence" value="ECO:0007669"/>
    <property type="project" value="UniProtKB-ARBA"/>
</dbReference>
<dbReference type="SUPFAM" id="SSF47336">
    <property type="entry name" value="ACP-like"/>
    <property type="match status" value="1"/>
</dbReference>
<dbReference type="Pfam" id="PF00550">
    <property type="entry name" value="PP-binding"/>
    <property type="match status" value="1"/>
</dbReference>
<accession>A0A518G5W8</accession>
<dbReference type="Pfam" id="PF00155">
    <property type="entry name" value="Aminotran_1_2"/>
    <property type="match status" value="1"/>
</dbReference>
<dbReference type="InterPro" id="IPR020845">
    <property type="entry name" value="AMP-binding_CS"/>
</dbReference>
<feature type="domain" description="Carrier" evidence="7">
    <location>
        <begin position="638"/>
        <end position="716"/>
    </location>
</feature>
<protein>
    <submittedName>
        <fullName evidence="8">Long-chain-fatty-acid--AMP ligase FadD32</fullName>
        <ecNumber evidence="8">6.2.1.-</ecNumber>
    </submittedName>
</protein>
<dbReference type="PROSITE" id="PS00455">
    <property type="entry name" value="AMP_BINDING"/>
    <property type="match status" value="1"/>
</dbReference>
<dbReference type="InterPro" id="IPR004839">
    <property type="entry name" value="Aminotransferase_I/II_large"/>
</dbReference>
<keyword evidence="3 8" id="KW-0436">Ligase</keyword>
<evidence type="ECO:0000256" key="4">
    <source>
        <dbReference type="ARBA" id="ARBA00022832"/>
    </source>
</evidence>
<dbReference type="FunFam" id="3.40.50.12780:FF:000013">
    <property type="entry name" value="Long-chain-fatty-acid--AMP ligase FadD32"/>
    <property type="match status" value="1"/>
</dbReference>
<dbReference type="SUPFAM" id="SSF56801">
    <property type="entry name" value="Acetyl-CoA synthetase-like"/>
    <property type="match status" value="1"/>
</dbReference>
<dbReference type="PANTHER" id="PTHR22754:SF32">
    <property type="entry name" value="DISCO-INTERACTING PROTEIN 2"/>
    <property type="match status" value="1"/>
</dbReference>
<dbReference type="InterPro" id="IPR015424">
    <property type="entry name" value="PyrdxlP-dep_Trfase"/>
</dbReference>
<evidence type="ECO:0000256" key="2">
    <source>
        <dbReference type="ARBA" id="ARBA00006432"/>
    </source>
</evidence>
<comment type="cofactor">
    <cofactor evidence="1">
        <name>pyridoxal 5'-phosphate</name>
        <dbReference type="ChEBI" id="CHEBI:597326"/>
    </cofactor>
</comment>
<keyword evidence="6" id="KW-0443">Lipid metabolism</keyword>
<dbReference type="AlphaFoldDB" id="A0A518G5W8"/>
<dbReference type="InterPro" id="IPR036736">
    <property type="entry name" value="ACP-like_sf"/>
</dbReference>
<dbReference type="Proteomes" id="UP000318017">
    <property type="component" value="Chromosome"/>
</dbReference>
<dbReference type="InterPro" id="IPR018247">
    <property type="entry name" value="EF_Hand_1_Ca_BS"/>
</dbReference>
<dbReference type="InterPro" id="IPR042099">
    <property type="entry name" value="ANL_N_sf"/>
</dbReference>
<dbReference type="PANTHER" id="PTHR22754">
    <property type="entry name" value="DISCO-INTERACTING PROTEIN 2 DIP2 -RELATED"/>
    <property type="match status" value="1"/>
</dbReference>
<evidence type="ECO:0000256" key="6">
    <source>
        <dbReference type="ARBA" id="ARBA00023098"/>
    </source>
</evidence>
<dbReference type="InterPro" id="IPR015422">
    <property type="entry name" value="PyrdxlP-dep_Trfase_small"/>
</dbReference>
<dbReference type="EC" id="6.2.1.-" evidence="8"/>
<dbReference type="Gene3D" id="3.40.640.10">
    <property type="entry name" value="Type I PLP-dependent aspartate aminotransferase-like (Major domain)"/>
    <property type="match status" value="1"/>
</dbReference>
<name>A0A518G5W8_9BACT</name>
<keyword evidence="4" id="KW-0276">Fatty acid metabolism</keyword>
<dbReference type="GO" id="GO:0006633">
    <property type="term" value="P:fatty acid biosynthetic process"/>
    <property type="evidence" value="ECO:0007669"/>
    <property type="project" value="TreeGrafter"/>
</dbReference>
<organism evidence="8 9">
    <name type="scientific">Aureliella helgolandensis</name>
    <dbReference type="NCBI Taxonomy" id="2527968"/>
    <lineage>
        <taxon>Bacteria</taxon>
        <taxon>Pseudomonadati</taxon>
        <taxon>Planctomycetota</taxon>
        <taxon>Planctomycetia</taxon>
        <taxon>Pirellulales</taxon>
        <taxon>Pirellulaceae</taxon>
        <taxon>Aureliella</taxon>
    </lineage>
</organism>
<dbReference type="PROSITE" id="PS00018">
    <property type="entry name" value="EF_HAND_1"/>
    <property type="match status" value="1"/>
</dbReference>
<dbReference type="Pfam" id="PF00501">
    <property type="entry name" value="AMP-binding"/>
    <property type="match status" value="1"/>
</dbReference>
<dbReference type="PROSITE" id="PS00599">
    <property type="entry name" value="AA_TRANSFER_CLASS_2"/>
    <property type="match status" value="1"/>
</dbReference>
<dbReference type="RefSeq" id="WP_145077305.1">
    <property type="nucleotide sequence ID" value="NZ_CP036298.1"/>
</dbReference>
<proteinExistence type="inferred from homology"/>
<dbReference type="PROSITE" id="PS50075">
    <property type="entry name" value="CARRIER"/>
    <property type="match status" value="1"/>
</dbReference>
<dbReference type="InterPro" id="IPR025110">
    <property type="entry name" value="AMP-bd_C"/>
</dbReference>
<dbReference type="InterPro" id="IPR045851">
    <property type="entry name" value="AMP-bd_C_sf"/>
</dbReference>
<evidence type="ECO:0000259" key="7">
    <source>
        <dbReference type="PROSITE" id="PS50075"/>
    </source>
</evidence>
<evidence type="ECO:0000256" key="3">
    <source>
        <dbReference type="ARBA" id="ARBA00022598"/>
    </source>
</evidence>
<dbReference type="Gene3D" id="3.30.300.30">
    <property type="match status" value="1"/>
</dbReference>
<dbReference type="Pfam" id="PF23024">
    <property type="entry name" value="AMP-dom_DIP2-like"/>
    <property type="match status" value="1"/>
</dbReference>
<gene>
    <name evidence="8" type="ORF">Q31a_22960</name>
</gene>
<evidence type="ECO:0000256" key="5">
    <source>
        <dbReference type="ARBA" id="ARBA00022898"/>
    </source>
</evidence>
<dbReference type="InterPro" id="IPR001917">
    <property type="entry name" value="Aminotrans_II_pyridoxalP_BS"/>
</dbReference>
<dbReference type="GO" id="GO:0030170">
    <property type="term" value="F:pyridoxal phosphate binding"/>
    <property type="evidence" value="ECO:0007669"/>
    <property type="project" value="InterPro"/>
</dbReference>
<evidence type="ECO:0000313" key="9">
    <source>
        <dbReference type="Proteomes" id="UP000318017"/>
    </source>
</evidence>
<reference evidence="8 9" key="1">
    <citation type="submission" date="2019-02" db="EMBL/GenBank/DDBJ databases">
        <title>Deep-cultivation of Planctomycetes and their phenomic and genomic characterization uncovers novel biology.</title>
        <authorList>
            <person name="Wiegand S."/>
            <person name="Jogler M."/>
            <person name="Boedeker C."/>
            <person name="Pinto D."/>
            <person name="Vollmers J."/>
            <person name="Rivas-Marin E."/>
            <person name="Kohn T."/>
            <person name="Peeters S.H."/>
            <person name="Heuer A."/>
            <person name="Rast P."/>
            <person name="Oberbeckmann S."/>
            <person name="Bunk B."/>
            <person name="Jeske O."/>
            <person name="Meyerdierks A."/>
            <person name="Storesund J.E."/>
            <person name="Kallscheuer N."/>
            <person name="Luecker S."/>
            <person name="Lage O.M."/>
            <person name="Pohl T."/>
            <person name="Merkel B.J."/>
            <person name="Hornburger P."/>
            <person name="Mueller R.-W."/>
            <person name="Bruemmer F."/>
            <person name="Labrenz M."/>
            <person name="Spormann A.M."/>
            <person name="Op den Camp H."/>
            <person name="Overmann J."/>
            <person name="Amann R."/>
            <person name="Jetten M.S.M."/>
            <person name="Mascher T."/>
            <person name="Medema M.H."/>
            <person name="Devos D.P."/>
            <person name="Kaster A.-K."/>
            <person name="Ovreas L."/>
            <person name="Rohde M."/>
            <person name="Galperin M.Y."/>
            <person name="Jogler C."/>
        </authorList>
    </citation>
    <scope>NUCLEOTIDE SEQUENCE [LARGE SCALE GENOMIC DNA]</scope>
    <source>
        <strain evidence="8 9">Q31a</strain>
    </source>
</reference>
<dbReference type="Gene3D" id="3.40.50.12780">
    <property type="entry name" value="N-terminal domain of ligase-like"/>
    <property type="match status" value="1"/>
</dbReference>
<dbReference type="GO" id="GO:0070566">
    <property type="term" value="F:adenylyltransferase activity"/>
    <property type="evidence" value="ECO:0007669"/>
    <property type="project" value="TreeGrafter"/>
</dbReference>
<dbReference type="OrthoDB" id="219272at2"/>
<dbReference type="Gene3D" id="1.10.1200.10">
    <property type="entry name" value="ACP-like"/>
    <property type="match status" value="1"/>
</dbReference>
<keyword evidence="5" id="KW-0663">Pyridoxal phosphate</keyword>
<dbReference type="EMBL" id="CP036298">
    <property type="protein sequence ID" value="QDV23983.1"/>
    <property type="molecule type" value="Genomic_DNA"/>
</dbReference>
<dbReference type="InterPro" id="IPR040097">
    <property type="entry name" value="FAAL/FAAC"/>
</dbReference>
<evidence type="ECO:0000256" key="1">
    <source>
        <dbReference type="ARBA" id="ARBA00001933"/>
    </source>
</evidence>
<dbReference type="InterPro" id="IPR000873">
    <property type="entry name" value="AMP-dep_synth/lig_dom"/>
</dbReference>
<comment type="similarity">
    <text evidence="2">Belongs to the ATP-dependent AMP-binding enzyme family.</text>
</comment>
<evidence type="ECO:0000313" key="8">
    <source>
        <dbReference type="EMBL" id="QDV23983.1"/>
    </source>
</evidence>
<dbReference type="KEGG" id="ahel:Q31a_22960"/>